<dbReference type="PANTHER" id="PTHR11241">
    <property type="entry name" value="DEOXYURIDINE 5'-TRIPHOSPHATE NUCLEOTIDOHYDROLASE"/>
    <property type="match status" value="1"/>
</dbReference>
<dbReference type="Proteomes" id="UP000032679">
    <property type="component" value="Unassembled WGS sequence"/>
</dbReference>
<evidence type="ECO:0000313" key="7">
    <source>
        <dbReference type="EMBL" id="GAN55209.1"/>
    </source>
</evidence>
<name>A0A0D6MNE5_9PROT</name>
<evidence type="ECO:0000259" key="6">
    <source>
        <dbReference type="Pfam" id="PF00692"/>
    </source>
</evidence>
<sequence>MNIPTKKLCPDAILPAKAHATDAAFDLYLPKDHADVSLGAGQRHTFRLGIALAIPDGWMMKMEGRSGLASKGIQILGGIVDAPYRGEIGVIIRNSSEEPREFRGGERIAQALILPVPECVMVEVDELDETTRGVGGFGSSGK</sequence>
<protein>
    <recommendedName>
        <fullName evidence="2">dUTP diphosphatase</fullName>
        <ecNumber evidence="2">3.6.1.23</ecNumber>
    </recommendedName>
</protein>
<dbReference type="Pfam" id="PF00692">
    <property type="entry name" value="dUTPase"/>
    <property type="match status" value="1"/>
</dbReference>
<feature type="domain" description="dUTPase-like" evidence="6">
    <location>
        <begin position="12"/>
        <end position="141"/>
    </location>
</feature>
<dbReference type="GO" id="GO:0000287">
    <property type="term" value="F:magnesium ion binding"/>
    <property type="evidence" value="ECO:0007669"/>
    <property type="project" value="InterPro"/>
</dbReference>
<dbReference type="GO" id="GO:0004170">
    <property type="term" value="F:dUTP diphosphatase activity"/>
    <property type="evidence" value="ECO:0007669"/>
    <property type="project" value="UniProtKB-EC"/>
</dbReference>
<dbReference type="EC" id="3.6.1.23" evidence="2"/>
<evidence type="ECO:0000256" key="1">
    <source>
        <dbReference type="ARBA" id="ARBA00006581"/>
    </source>
</evidence>
<accession>A0A0D6MNE5</accession>
<dbReference type="InterPro" id="IPR029054">
    <property type="entry name" value="dUTPase-like"/>
</dbReference>
<comment type="caution">
    <text evidence="7">The sequence shown here is derived from an EMBL/GenBank/DDBJ whole genome shotgun (WGS) entry which is preliminary data.</text>
</comment>
<organism evidence="7 8">
    <name type="scientific">Tanticharoenia sakaeratensis NBRC 103193</name>
    <dbReference type="NCBI Taxonomy" id="1231623"/>
    <lineage>
        <taxon>Bacteria</taxon>
        <taxon>Pseudomonadati</taxon>
        <taxon>Pseudomonadota</taxon>
        <taxon>Alphaproteobacteria</taxon>
        <taxon>Acetobacterales</taxon>
        <taxon>Acetobacteraceae</taxon>
        <taxon>Tanticharoenia</taxon>
    </lineage>
</organism>
<keyword evidence="4" id="KW-0546">Nucleotide metabolism</keyword>
<dbReference type="GO" id="GO:0006226">
    <property type="term" value="P:dUMP biosynthetic process"/>
    <property type="evidence" value="ECO:0007669"/>
    <property type="project" value="InterPro"/>
</dbReference>
<dbReference type="NCBIfam" id="NF001862">
    <property type="entry name" value="PRK00601.1"/>
    <property type="match status" value="1"/>
</dbReference>
<dbReference type="RefSeq" id="WP_048850184.1">
    <property type="nucleotide sequence ID" value="NZ_BALE01000041.1"/>
</dbReference>
<dbReference type="CDD" id="cd07557">
    <property type="entry name" value="trimeric_dUTPase"/>
    <property type="match status" value="1"/>
</dbReference>
<dbReference type="PANTHER" id="PTHR11241:SF0">
    <property type="entry name" value="DEOXYURIDINE 5'-TRIPHOSPHATE NUCLEOTIDOHYDROLASE"/>
    <property type="match status" value="1"/>
</dbReference>
<dbReference type="InterPro" id="IPR033704">
    <property type="entry name" value="dUTPase_trimeric"/>
</dbReference>
<dbReference type="OrthoDB" id="9809956at2"/>
<keyword evidence="3 7" id="KW-0378">Hydrolase</keyword>
<evidence type="ECO:0000256" key="2">
    <source>
        <dbReference type="ARBA" id="ARBA00012379"/>
    </source>
</evidence>
<dbReference type="AlphaFoldDB" id="A0A0D6MNE5"/>
<comment type="catalytic activity">
    <reaction evidence="5">
        <text>dUTP + H2O = dUMP + diphosphate + H(+)</text>
        <dbReference type="Rhea" id="RHEA:10248"/>
        <dbReference type="ChEBI" id="CHEBI:15377"/>
        <dbReference type="ChEBI" id="CHEBI:15378"/>
        <dbReference type="ChEBI" id="CHEBI:33019"/>
        <dbReference type="ChEBI" id="CHEBI:61555"/>
        <dbReference type="ChEBI" id="CHEBI:246422"/>
        <dbReference type="EC" id="3.6.1.23"/>
    </reaction>
</comment>
<dbReference type="InterPro" id="IPR036157">
    <property type="entry name" value="dUTPase-like_sf"/>
</dbReference>
<dbReference type="NCBIfam" id="TIGR00576">
    <property type="entry name" value="dut"/>
    <property type="match status" value="1"/>
</dbReference>
<proteinExistence type="inferred from homology"/>
<evidence type="ECO:0000256" key="5">
    <source>
        <dbReference type="ARBA" id="ARBA00047686"/>
    </source>
</evidence>
<dbReference type="SUPFAM" id="SSF51283">
    <property type="entry name" value="dUTPase-like"/>
    <property type="match status" value="1"/>
</dbReference>
<evidence type="ECO:0000256" key="4">
    <source>
        <dbReference type="ARBA" id="ARBA00023080"/>
    </source>
</evidence>
<dbReference type="GO" id="GO:0046081">
    <property type="term" value="P:dUTP catabolic process"/>
    <property type="evidence" value="ECO:0007669"/>
    <property type="project" value="InterPro"/>
</dbReference>
<evidence type="ECO:0000313" key="8">
    <source>
        <dbReference type="Proteomes" id="UP000032679"/>
    </source>
</evidence>
<keyword evidence="8" id="KW-1185">Reference proteome</keyword>
<dbReference type="STRING" id="1231623.Tasa_041_004"/>
<dbReference type="InterPro" id="IPR008181">
    <property type="entry name" value="dUTPase"/>
</dbReference>
<evidence type="ECO:0000256" key="3">
    <source>
        <dbReference type="ARBA" id="ARBA00022801"/>
    </source>
</evidence>
<dbReference type="Gene3D" id="2.70.40.10">
    <property type="match status" value="1"/>
</dbReference>
<comment type="similarity">
    <text evidence="1">Belongs to the dUTPase family.</text>
</comment>
<reference evidence="7 8" key="1">
    <citation type="submission" date="2012-10" db="EMBL/GenBank/DDBJ databases">
        <title>Genome sequencing of Tanticharoenia sakaeratensis NBRC 103193.</title>
        <authorList>
            <person name="Azuma Y."/>
            <person name="Hadano H."/>
            <person name="Hirakawa H."/>
            <person name="Matsushita K."/>
        </authorList>
    </citation>
    <scope>NUCLEOTIDE SEQUENCE [LARGE SCALE GENOMIC DNA]</scope>
    <source>
        <strain evidence="7 8">NBRC 103193</strain>
    </source>
</reference>
<gene>
    <name evidence="7" type="ORF">Tasa_041_004</name>
</gene>
<dbReference type="EMBL" id="BALE01000041">
    <property type="protein sequence ID" value="GAN55209.1"/>
    <property type="molecule type" value="Genomic_DNA"/>
</dbReference>